<dbReference type="OrthoDB" id="3180855at2"/>
<dbReference type="GO" id="GO:0016791">
    <property type="term" value="F:phosphatase activity"/>
    <property type="evidence" value="ECO:0007669"/>
    <property type="project" value="UniProtKB-ARBA"/>
</dbReference>
<dbReference type="SUPFAM" id="SSF56784">
    <property type="entry name" value="HAD-like"/>
    <property type="match status" value="1"/>
</dbReference>
<dbReference type="InterPro" id="IPR023214">
    <property type="entry name" value="HAD_sf"/>
</dbReference>
<dbReference type="Gene3D" id="3.40.50.1000">
    <property type="entry name" value="HAD superfamily/HAD-like"/>
    <property type="match status" value="1"/>
</dbReference>
<reference evidence="1" key="1">
    <citation type="journal article" date="2021" name="PeerJ">
        <title>Extensive microbial diversity within the chicken gut microbiome revealed by metagenomics and culture.</title>
        <authorList>
            <person name="Gilroy R."/>
            <person name="Ravi A."/>
            <person name="Getino M."/>
            <person name="Pursley I."/>
            <person name="Horton D.L."/>
            <person name="Alikhan N.F."/>
            <person name="Baker D."/>
            <person name="Gharbi K."/>
            <person name="Hall N."/>
            <person name="Watson M."/>
            <person name="Adriaenssens E.M."/>
            <person name="Foster-Nyarko E."/>
            <person name="Jarju S."/>
            <person name="Secka A."/>
            <person name="Antonio M."/>
            <person name="Oren A."/>
            <person name="Chaudhuri R.R."/>
            <person name="La Ragione R."/>
            <person name="Hildebrand F."/>
            <person name="Pallen M.J."/>
        </authorList>
    </citation>
    <scope>NUCLEOTIDE SEQUENCE</scope>
    <source>
        <strain evidence="1">CHK124-7917</strain>
    </source>
</reference>
<dbReference type="InterPro" id="IPR006379">
    <property type="entry name" value="HAD-SF_hydro_IIB"/>
</dbReference>
<dbReference type="Proteomes" id="UP000697330">
    <property type="component" value="Unassembled WGS sequence"/>
</dbReference>
<gene>
    <name evidence="1" type="ORF">K8U72_01300</name>
</gene>
<dbReference type="RefSeq" id="WP_075278797.1">
    <property type="nucleotide sequence ID" value="NZ_CALUGK010000007.1"/>
</dbReference>
<dbReference type="PANTHER" id="PTHR10000">
    <property type="entry name" value="PHOSPHOSERINE PHOSPHATASE"/>
    <property type="match status" value="1"/>
</dbReference>
<dbReference type="GO" id="GO:0000287">
    <property type="term" value="F:magnesium ion binding"/>
    <property type="evidence" value="ECO:0007669"/>
    <property type="project" value="TreeGrafter"/>
</dbReference>
<name>A0A921GG24_9ACTN</name>
<sequence length="275" mass="29625">MYRLIAADLDETLLDSGHHVPERVRAAISAARRLGARFVPATGRPFASVAGTLDELGLLGAPGEYVLSFNGGVITENSRSKPLTSCGLDPQRAEELYAFGARHGFCMHLYTLDHVYVRNYLPEERAYIGGRMNIVETDEKDLGFLAQTGEHVVKLLFMSLDMDLLHSTADHLAGLGLTEGLEVVYSSNRYLEFNAPGVSKGAGLLELARMLGIPPEETMAIGDSSNDIPMIRAAGLGVAVANATDETKAAADYVCRENNDVGGVAEAIERFVLRA</sequence>
<proteinExistence type="predicted"/>
<organism evidence="1 2">
    <name type="scientific">Thermophilibacter provencensis</name>
    <dbReference type="NCBI Taxonomy" id="1852386"/>
    <lineage>
        <taxon>Bacteria</taxon>
        <taxon>Bacillati</taxon>
        <taxon>Actinomycetota</taxon>
        <taxon>Coriobacteriia</taxon>
        <taxon>Coriobacteriales</taxon>
        <taxon>Atopobiaceae</taxon>
        <taxon>Thermophilibacter</taxon>
    </lineage>
</organism>
<dbReference type="InterPro" id="IPR000150">
    <property type="entry name" value="Cof"/>
</dbReference>
<dbReference type="SFLD" id="SFLDG01140">
    <property type="entry name" value="C2.B:_Phosphomannomutase_and_P"/>
    <property type="match status" value="1"/>
</dbReference>
<dbReference type="PANTHER" id="PTHR10000:SF8">
    <property type="entry name" value="HAD SUPERFAMILY HYDROLASE-LIKE, TYPE 3"/>
    <property type="match status" value="1"/>
</dbReference>
<dbReference type="AlphaFoldDB" id="A0A921GG24"/>
<dbReference type="Pfam" id="PF08282">
    <property type="entry name" value="Hydrolase_3"/>
    <property type="match status" value="1"/>
</dbReference>
<dbReference type="CDD" id="cd07516">
    <property type="entry name" value="HAD_Pase"/>
    <property type="match status" value="1"/>
</dbReference>
<protein>
    <submittedName>
        <fullName evidence="1">Cof-type HAD-IIB family hydrolase</fullName>
    </submittedName>
</protein>
<dbReference type="NCBIfam" id="TIGR00099">
    <property type="entry name" value="Cof-subfamily"/>
    <property type="match status" value="1"/>
</dbReference>
<keyword evidence="1" id="KW-0378">Hydrolase</keyword>
<dbReference type="Gene3D" id="3.30.1240.10">
    <property type="match status" value="1"/>
</dbReference>
<dbReference type="SFLD" id="SFLDS00003">
    <property type="entry name" value="Haloacid_Dehalogenase"/>
    <property type="match status" value="1"/>
</dbReference>
<accession>A0A921GG24</accession>
<dbReference type="EMBL" id="DYWQ01000017">
    <property type="protein sequence ID" value="HJF44413.1"/>
    <property type="molecule type" value="Genomic_DNA"/>
</dbReference>
<dbReference type="NCBIfam" id="TIGR01484">
    <property type="entry name" value="HAD-SF-IIB"/>
    <property type="match status" value="1"/>
</dbReference>
<evidence type="ECO:0000313" key="1">
    <source>
        <dbReference type="EMBL" id="HJF44413.1"/>
    </source>
</evidence>
<dbReference type="GO" id="GO:0005829">
    <property type="term" value="C:cytosol"/>
    <property type="evidence" value="ECO:0007669"/>
    <property type="project" value="TreeGrafter"/>
</dbReference>
<comment type="caution">
    <text evidence="1">The sequence shown here is derived from an EMBL/GenBank/DDBJ whole genome shotgun (WGS) entry which is preliminary data.</text>
</comment>
<reference evidence="1" key="2">
    <citation type="submission" date="2021-09" db="EMBL/GenBank/DDBJ databases">
        <authorList>
            <person name="Gilroy R."/>
        </authorList>
    </citation>
    <scope>NUCLEOTIDE SEQUENCE</scope>
    <source>
        <strain evidence="1">CHK124-7917</strain>
    </source>
</reference>
<dbReference type="InterPro" id="IPR036412">
    <property type="entry name" value="HAD-like_sf"/>
</dbReference>
<evidence type="ECO:0000313" key="2">
    <source>
        <dbReference type="Proteomes" id="UP000697330"/>
    </source>
</evidence>